<dbReference type="EMBL" id="FMSV02000537">
    <property type="protein sequence ID" value="SEH07594.1"/>
    <property type="molecule type" value="Genomic_DNA"/>
</dbReference>
<sequence length="49" mass="5371">MDTQLWLIISLASIVVIALIIVKVIWLLKLTKPKAEVIASNPGKSPETD</sequence>
<gene>
    <name evidence="2" type="ORF">MBHS_03470</name>
</gene>
<accession>A0A1H6FF08</accession>
<keyword evidence="1" id="KW-0812">Transmembrane</keyword>
<dbReference type="AlphaFoldDB" id="A0A1H6FF08"/>
<evidence type="ECO:0000256" key="1">
    <source>
        <dbReference type="SAM" id="Phobius"/>
    </source>
</evidence>
<keyword evidence="3" id="KW-1185">Reference proteome</keyword>
<evidence type="ECO:0000313" key="2">
    <source>
        <dbReference type="EMBL" id="SEH07594.1"/>
    </source>
</evidence>
<dbReference type="Proteomes" id="UP000236724">
    <property type="component" value="Unassembled WGS sequence"/>
</dbReference>
<proteinExistence type="predicted"/>
<name>A0A1H6FF08_9GAMM</name>
<keyword evidence="1" id="KW-0472">Membrane</keyword>
<feature type="transmembrane region" description="Helical" evidence="1">
    <location>
        <begin position="6"/>
        <end position="28"/>
    </location>
</feature>
<keyword evidence="1" id="KW-1133">Transmembrane helix</keyword>
<organism evidence="2 3">
    <name type="scientific">Candidatus Venteria ishoeyi</name>
    <dbReference type="NCBI Taxonomy" id="1899563"/>
    <lineage>
        <taxon>Bacteria</taxon>
        <taxon>Pseudomonadati</taxon>
        <taxon>Pseudomonadota</taxon>
        <taxon>Gammaproteobacteria</taxon>
        <taxon>Thiotrichales</taxon>
        <taxon>Thiotrichaceae</taxon>
        <taxon>Venteria</taxon>
    </lineage>
</organism>
<reference evidence="2 3" key="1">
    <citation type="submission" date="2016-10" db="EMBL/GenBank/DDBJ databases">
        <authorList>
            <person name="de Groot N.N."/>
        </authorList>
    </citation>
    <scope>NUCLEOTIDE SEQUENCE [LARGE SCALE GENOMIC DNA]</scope>
    <source>
        <strain evidence="2">MBHS1</strain>
    </source>
</reference>
<evidence type="ECO:0000313" key="3">
    <source>
        <dbReference type="Proteomes" id="UP000236724"/>
    </source>
</evidence>
<protein>
    <submittedName>
        <fullName evidence="2">Uncharacterized protein</fullName>
    </submittedName>
</protein>
<dbReference type="RefSeq" id="WP_177428560.1">
    <property type="nucleotide sequence ID" value="NZ_FMSV02000537.1"/>
</dbReference>